<keyword evidence="13" id="KW-0282">Flagellum</keyword>
<dbReference type="InterPro" id="IPR047055">
    <property type="entry name" value="MotA-like"/>
</dbReference>
<name>A0A0G9HFP2_9GAMM</name>
<keyword evidence="5" id="KW-0145">Chemotaxis</keyword>
<dbReference type="EMBL" id="CP017480">
    <property type="protein sequence ID" value="APG02933.1"/>
    <property type="molecule type" value="Genomic_DNA"/>
</dbReference>
<dbReference type="Pfam" id="PF20560">
    <property type="entry name" value="MotA_N"/>
    <property type="match status" value="1"/>
</dbReference>
<dbReference type="AlphaFoldDB" id="A0A0G9HFP2"/>
<keyword evidence="13" id="KW-0966">Cell projection</keyword>
<keyword evidence="4" id="KW-1003">Cell membrane</keyword>
<dbReference type="PATRIC" id="fig|1440763.5.peg.2526"/>
<evidence type="ECO:0000256" key="2">
    <source>
        <dbReference type="ARBA" id="ARBA00008038"/>
    </source>
</evidence>
<dbReference type="GO" id="GO:0071978">
    <property type="term" value="P:bacterial-type flagellum-dependent swarming motility"/>
    <property type="evidence" value="ECO:0007669"/>
    <property type="project" value="InterPro"/>
</dbReference>
<evidence type="ECO:0000256" key="5">
    <source>
        <dbReference type="ARBA" id="ARBA00022500"/>
    </source>
</evidence>
<evidence type="ECO:0000256" key="1">
    <source>
        <dbReference type="ARBA" id="ARBA00004429"/>
    </source>
</evidence>
<protein>
    <submittedName>
        <fullName evidence="13">Flagellar motor stator protein MotA</fullName>
    </submittedName>
</protein>
<evidence type="ECO:0000256" key="9">
    <source>
        <dbReference type="ARBA" id="ARBA00022781"/>
    </source>
</evidence>
<dbReference type="PROSITE" id="PS01307">
    <property type="entry name" value="MOTA"/>
    <property type="match status" value="1"/>
</dbReference>
<sequence length="284" mass="30591">MLVIFGFIVVLVSVLGGYVLSHGSIGALWQPYELLIIFGAAVGAFVSANSIDIVKGAGRDAIGLFKGPRYRKQDYIDLLSLLYDIFTKMRKEGQLGMESHIEDPANSSLFSAYPRLIAEHHLIDFITDCLRLIVGGSMDPHELEQLLDVELETHHHQALAPALAVQKMADALPGFGIVAAVLGIVITMKSIDGDAAVIGEHIAGALVGTFLGILLSYGFIGPLSAAMEARVSTDGRAFECVKVGLLANLRGYNPMVSVEFARKSLQTTSRPSFQDLEAHLKSAR</sequence>
<dbReference type="NCBIfam" id="TIGR03818">
    <property type="entry name" value="MotA1"/>
    <property type="match status" value="1"/>
</dbReference>
<dbReference type="GO" id="GO:0005886">
    <property type="term" value="C:plasma membrane"/>
    <property type="evidence" value="ECO:0007669"/>
    <property type="project" value="UniProtKB-SubCell"/>
</dbReference>
<dbReference type="InterPro" id="IPR022522">
    <property type="entry name" value="Flagellar_motor_stator_MotA"/>
</dbReference>
<gene>
    <name evidence="13" type="ORF">BJI69_02760</name>
</gene>
<dbReference type="RefSeq" id="WP_046966001.1">
    <property type="nucleotide sequence ID" value="NZ_CP017480.1"/>
</dbReference>
<evidence type="ECO:0000256" key="8">
    <source>
        <dbReference type="ARBA" id="ARBA00022779"/>
    </source>
</evidence>
<dbReference type="STRING" id="1440763.BJI69_02760"/>
<evidence type="ECO:0000313" key="14">
    <source>
        <dbReference type="Proteomes" id="UP000182987"/>
    </source>
</evidence>
<evidence type="ECO:0000256" key="12">
    <source>
        <dbReference type="ARBA" id="ARBA00023136"/>
    </source>
</evidence>
<comment type="similarity">
    <text evidence="2">Belongs to the MotA family.</text>
</comment>
<evidence type="ECO:0000256" key="10">
    <source>
        <dbReference type="ARBA" id="ARBA00022989"/>
    </source>
</evidence>
<dbReference type="GO" id="GO:1902600">
    <property type="term" value="P:proton transmembrane transport"/>
    <property type="evidence" value="ECO:0007669"/>
    <property type="project" value="UniProtKB-KW"/>
</dbReference>
<keyword evidence="13" id="KW-0969">Cilium</keyword>
<organism evidence="13 14">
    <name type="scientific">Luteibacter rhizovicinus DSM 16549</name>
    <dbReference type="NCBI Taxonomy" id="1440763"/>
    <lineage>
        <taxon>Bacteria</taxon>
        <taxon>Pseudomonadati</taxon>
        <taxon>Pseudomonadota</taxon>
        <taxon>Gammaproteobacteria</taxon>
        <taxon>Lysobacterales</taxon>
        <taxon>Rhodanobacteraceae</taxon>
        <taxon>Luteibacter</taxon>
    </lineage>
</organism>
<keyword evidence="12" id="KW-0472">Membrane</keyword>
<evidence type="ECO:0000313" key="13">
    <source>
        <dbReference type="EMBL" id="APG02933.1"/>
    </source>
</evidence>
<keyword evidence="8" id="KW-0283">Flagellar rotation</keyword>
<dbReference type="InterPro" id="IPR002898">
    <property type="entry name" value="MotA_ExbB_proton_chnl"/>
</dbReference>
<keyword evidence="3" id="KW-0813">Transport</keyword>
<dbReference type="PANTHER" id="PTHR30433">
    <property type="entry name" value="CHEMOTAXIS PROTEIN MOTA"/>
    <property type="match status" value="1"/>
</dbReference>
<evidence type="ECO:0000256" key="7">
    <source>
        <dbReference type="ARBA" id="ARBA00022692"/>
    </source>
</evidence>
<keyword evidence="10" id="KW-1133">Transmembrane helix</keyword>
<keyword evidence="6" id="KW-0997">Cell inner membrane</keyword>
<dbReference type="KEGG" id="lrz:BJI69_02760"/>
<accession>A0A0G9HFP2</accession>
<dbReference type="InterPro" id="IPR046786">
    <property type="entry name" value="MotA_N"/>
</dbReference>
<keyword evidence="9" id="KW-0375">Hydrogen ion transport</keyword>
<keyword evidence="7" id="KW-0812">Transmembrane</keyword>
<keyword evidence="11" id="KW-0406">Ion transport</keyword>
<evidence type="ECO:0000256" key="6">
    <source>
        <dbReference type="ARBA" id="ARBA00022519"/>
    </source>
</evidence>
<dbReference type="PANTHER" id="PTHR30433:SF4">
    <property type="entry name" value="MOTILITY PROTEIN A"/>
    <property type="match status" value="1"/>
</dbReference>
<evidence type="ECO:0000256" key="3">
    <source>
        <dbReference type="ARBA" id="ARBA00022448"/>
    </source>
</evidence>
<dbReference type="OrthoDB" id="9782603at2"/>
<dbReference type="GO" id="GO:0006935">
    <property type="term" value="P:chemotaxis"/>
    <property type="evidence" value="ECO:0007669"/>
    <property type="project" value="UniProtKB-KW"/>
</dbReference>
<reference evidence="14" key="1">
    <citation type="submission" date="2016-09" db="EMBL/GenBank/DDBJ databases">
        <authorList>
            <person name="Lysoe E."/>
        </authorList>
    </citation>
    <scope>NUCLEOTIDE SEQUENCE [LARGE SCALE GENOMIC DNA]</scope>
    <source>
        <strain evidence="14">LJ96T</strain>
    </source>
</reference>
<evidence type="ECO:0000256" key="4">
    <source>
        <dbReference type="ARBA" id="ARBA00022475"/>
    </source>
</evidence>
<proteinExistence type="inferred from homology"/>
<dbReference type="Pfam" id="PF01618">
    <property type="entry name" value="MotA_ExbB"/>
    <property type="match status" value="1"/>
</dbReference>
<keyword evidence="14" id="KW-1185">Reference proteome</keyword>
<dbReference type="Proteomes" id="UP000182987">
    <property type="component" value="Chromosome"/>
</dbReference>
<comment type="subcellular location">
    <subcellularLocation>
        <location evidence="1">Cell inner membrane</location>
        <topology evidence="1">Multi-pass membrane protein</topology>
    </subcellularLocation>
</comment>
<evidence type="ECO:0000256" key="11">
    <source>
        <dbReference type="ARBA" id="ARBA00023065"/>
    </source>
</evidence>
<dbReference type="InterPro" id="IPR000540">
    <property type="entry name" value="Flag_MotA_CS"/>
</dbReference>